<reference evidence="3 4" key="1">
    <citation type="submission" date="2017-03" db="EMBL/GenBank/DDBJ databases">
        <title>Genomes of endolithic fungi from Antarctica.</title>
        <authorList>
            <person name="Coleine C."/>
            <person name="Masonjones S."/>
            <person name="Stajich J.E."/>
        </authorList>
    </citation>
    <scope>NUCLEOTIDE SEQUENCE [LARGE SCALE GENOMIC DNA]</scope>
    <source>
        <strain evidence="3 4">CCFEE 5187</strain>
    </source>
</reference>
<dbReference type="InterPro" id="IPR000719">
    <property type="entry name" value="Prot_kinase_dom"/>
</dbReference>
<dbReference type="InterPro" id="IPR011009">
    <property type="entry name" value="Kinase-like_dom_sf"/>
</dbReference>
<evidence type="ECO:0000259" key="2">
    <source>
        <dbReference type="PROSITE" id="PS50011"/>
    </source>
</evidence>
<dbReference type="PROSITE" id="PS50011">
    <property type="entry name" value="PROTEIN_KINASE_DOM"/>
    <property type="match status" value="1"/>
</dbReference>
<evidence type="ECO:0000313" key="3">
    <source>
        <dbReference type="EMBL" id="TKA59942.1"/>
    </source>
</evidence>
<dbReference type="EMBL" id="NAJN01001925">
    <property type="protein sequence ID" value="TKA59942.1"/>
    <property type="molecule type" value="Genomic_DNA"/>
</dbReference>
<feature type="compositionally biased region" description="Polar residues" evidence="1">
    <location>
        <begin position="8"/>
        <end position="20"/>
    </location>
</feature>
<evidence type="ECO:0000313" key="4">
    <source>
        <dbReference type="Proteomes" id="UP000308768"/>
    </source>
</evidence>
<comment type="caution">
    <text evidence="3">The sequence shown here is derived from an EMBL/GenBank/DDBJ whole genome shotgun (WGS) entry which is preliminary data.</text>
</comment>
<dbReference type="OrthoDB" id="4185642at2759"/>
<dbReference type="SUPFAM" id="SSF56112">
    <property type="entry name" value="Protein kinase-like (PK-like)"/>
    <property type="match status" value="1"/>
</dbReference>
<sequence length="262" mass="29949">MIVKSPDSRSPTPHGSRTDTLTVEVDPSQMYFIQRLKQSDVSALFLVEYNKERRVLKVVGHAGYVPVLLLMHVEFHNNGDPGFSRDGLRDLDRYRCEARAYRNLKSHAICAQGYVPEIYGRIEQLHPSDFAPHLDAFLSDSYLPNAILIEYLLDAQQMNCSTYTKKRMATAVEGIKKIHEALVEHSDPYPKNILIVPDNLEMGRSERVVWTDFDVAITYEDASCVGEEQKRWMDEETECVEGFGQLLAEDQKQGLSPNTKFY</sequence>
<evidence type="ECO:0000256" key="1">
    <source>
        <dbReference type="SAM" id="MobiDB-lite"/>
    </source>
</evidence>
<keyword evidence="4" id="KW-1185">Reference proteome</keyword>
<accession>A0A4U0WBI6</accession>
<dbReference type="GO" id="GO:0005524">
    <property type="term" value="F:ATP binding"/>
    <property type="evidence" value="ECO:0007669"/>
    <property type="project" value="InterPro"/>
</dbReference>
<protein>
    <recommendedName>
        <fullName evidence="2">Protein kinase domain-containing protein</fullName>
    </recommendedName>
</protein>
<dbReference type="Proteomes" id="UP000308768">
    <property type="component" value="Unassembled WGS sequence"/>
</dbReference>
<dbReference type="AlphaFoldDB" id="A0A4U0WBI6"/>
<dbReference type="STRING" id="331657.A0A4U0WBI6"/>
<name>A0A4U0WBI6_9PEZI</name>
<dbReference type="GO" id="GO:0004672">
    <property type="term" value="F:protein kinase activity"/>
    <property type="evidence" value="ECO:0007669"/>
    <property type="project" value="InterPro"/>
</dbReference>
<gene>
    <name evidence="3" type="ORF">B0A49_12711</name>
</gene>
<proteinExistence type="predicted"/>
<organism evidence="3 4">
    <name type="scientific">Cryomyces minteri</name>
    <dbReference type="NCBI Taxonomy" id="331657"/>
    <lineage>
        <taxon>Eukaryota</taxon>
        <taxon>Fungi</taxon>
        <taxon>Dikarya</taxon>
        <taxon>Ascomycota</taxon>
        <taxon>Pezizomycotina</taxon>
        <taxon>Dothideomycetes</taxon>
        <taxon>Dothideomycetes incertae sedis</taxon>
        <taxon>Cryomyces</taxon>
    </lineage>
</organism>
<feature type="region of interest" description="Disordered" evidence="1">
    <location>
        <begin position="1"/>
        <end position="20"/>
    </location>
</feature>
<feature type="domain" description="Protein kinase" evidence="2">
    <location>
        <begin position="30"/>
        <end position="262"/>
    </location>
</feature>